<dbReference type="AlphaFoldDB" id="X1RBZ0"/>
<protein>
    <submittedName>
        <fullName evidence="1">Uncharacterized protein</fullName>
    </submittedName>
</protein>
<evidence type="ECO:0000313" key="1">
    <source>
        <dbReference type="EMBL" id="GAI64511.1"/>
    </source>
</evidence>
<name>X1RBZ0_9ZZZZ</name>
<accession>X1RBZ0</accession>
<sequence>MKSRKKIELINKIIDRYDEGTCFYCGQILNGDLEADDFDDGYSADWCPDCCKNIDPDDDWEEVCLDAIDKVIHDSPFKP</sequence>
<dbReference type="EMBL" id="BARW01000438">
    <property type="protein sequence ID" value="GAI64511.1"/>
    <property type="molecule type" value="Genomic_DNA"/>
</dbReference>
<reference evidence="1" key="1">
    <citation type="journal article" date="2014" name="Front. Microbiol.">
        <title>High frequency of phylogenetically diverse reductive dehalogenase-homologous genes in deep subseafloor sedimentary metagenomes.</title>
        <authorList>
            <person name="Kawai M."/>
            <person name="Futagami T."/>
            <person name="Toyoda A."/>
            <person name="Takaki Y."/>
            <person name="Nishi S."/>
            <person name="Hori S."/>
            <person name="Arai W."/>
            <person name="Tsubouchi T."/>
            <person name="Morono Y."/>
            <person name="Uchiyama I."/>
            <person name="Ito T."/>
            <person name="Fujiyama A."/>
            <person name="Inagaki F."/>
            <person name="Takami H."/>
        </authorList>
    </citation>
    <scope>NUCLEOTIDE SEQUENCE</scope>
    <source>
        <strain evidence="1">Expedition CK06-06</strain>
    </source>
</reference>
<comment type="caution">
    <text evidence="1">The sequence shown here is derived from an EMBL/GenBank/DDBJ whole genome shotgun (WGS) entry which is preliminary data.</text>
</comment>
<gene>
    <name evidence="1" type="ORF">S12H4_01964</name>
</gene>
<proteinExistence type="predicted"/>
<organism evidence="1">
    <name type="scientific">marine sediment metagenome</name>
    <dbReference type="NCBI Taxonomy" id="412755"/>
    <lineage>
        <taxon>unclassified sequences</taxon>
        <taxon>metagenomes</taxon>
        <taxon>ecological metagenomes</taxon>
    </lineage>
</organism>